<reference evidence="2 3" key="1">
    <citation type="submission" date="2019-12" db="EMBL/GenBank/DDBJ databases">
        <title>Genomic-based taxomic classification of the family Erythrobacteraceae.</title>
        <authorList>
            <person name="Xu L."/>
        </authorList>
    </citation>
    <scope>NUCLEOTIDE SEQUENCE [LARGE SCALE GENOMIC DNA]</scope>
    <source>
        <strain evidence="2 3">MCCC 1K02066</strain>
    </source>
</reference>
<keyword evidence="3" id="KW-1185">Reference proteome</keyword>
<feature type="chain" id="PRO_5026042096" evidence="1">
    <location>
        <begin position="21"/>
        <end position="189"/>
    </location>
</feature>
<evidence type="ECO:0000313" key="3">
    <source>
        <dbReference type="Proteomes" id="UP000469159"/>
    </source>
</evidence>
<dbReference type="EMBL" id="WTYK01000002">
    <property type="protein sequence ID" value="MXP40977.1"/>
    <property type="molecule type" value="Genomic_DNA"/>
</dbReference>
<feature type="signal peptide" evidence="1">
    <location>
        <begin position="1"/>
        <end position="20"/>
    </location>
</feature>
<accession>A0A6I4UTZ2</accession>
<protein>
    <submittedName>
        <fullName evidence="2">Uncharacterized protein</fullName>
    </submittedName>
</protein>
<sequence>MNTFAVFLASATLLAPALFGALKDGETAAHSVPKAETPSLGFQQQMPEPFRKFEDGFRPQVQEQVRIERRVIIRIAPSPPSAREEMLSRLPRREMAKRYQEEELDGCVPVESIAGSAPLPENRLLLFMRDRRVLSASLERACSAQAFYSGFYVERNGDGMLCSGRDRLQSRAGASCEVARLNRLVAVRD</sequence>
<name>A0A6I4UTZ2_9SPHN</name>
<evidence type="ECO:0000256" key="1">
    <source>
        <dbReference type="SAM" id="SignalP"/>
    </source>
</evidence>
<organism evidence="2 3">
    <name type="scientific">Croceibacterium soli</name>
    <dbReference type="NCBI Taxonomy" id="1739690"/>
    <lineage>
        <taxon>Bacteria</taxon>
        <taxon>Pseudomonadati</taxon>
        <taxon>Pseudomonadota</taxon>
        <taxon>Alphaproteobacteria</taxon>
        <taxon>Sphingomonadales</taxon>
        <taxon>Erythrobacteraceae</taxon>
        <taxon>Croceibacterium</taxon>
    </lineage>
</organism>
<dbReference type="Proteomes" id="UP000469159">
    <property type="component" value="Unassembled WGS sequence"/>
</dbReference>
<dbReference type="RefSeq" id="WP_160745825.1">
    <property type="nucleotide sequence ID" value="NZ_WTYK01000002.1"/>
</dbReference>
<evidence type="ECO:0000313" key="2">
    <source>
        <dbReference type="EMBL" id="MXP40977.1"/>
    </source>
</evidence>
<gene>
    <name evidence="2" type="ORF">GRI75_04875</name>
</gene>
<comment type="caution">
    <text evidence="2">The sequence shown here is derived from an EMBL/GenBank/DDBJ whole genome shotgun (WGS) entry which is preliminary data.</text>
</comment>
<dbReference type="OrthoDB" id="7596012at2"/>
<proteinExistence type="predicted"/>
<dbReference type="AlphaFoldDB" id="A0A6I4UTZ2"/>
<keyword evidence="1" id="KW-0732">Signal</keyword>